<feature type="transmembrane region" description="Helical" evidence="1">
    <location>
        <begin position="97"/>
        <end position="117"/>
    </location>
</feature>
<reference evidence="2 3" key="1">
    <citation type="journal article" date="2021" name="Int. J. Syst. Evol. Microbiol.">
        <title>Amazonocrinis nigriterrae gen. nov., sp. nov., Atlanticothrix silvestris gen. nov., sp. nov. and Dendronalium phyllosphericum gen. nov., sp. nov., nostocacean cyanobacteria from Brazilian environments.</title>
        <authorList>
            <person name="Alvarenga D.O."/>
            <person name="Andreote A.P.D."/>
            <person name="Branco L.H.Z."/>
            <person name="Delbaje E."/>
            <person name="Cruz R.B."/>
            <person name="Varani A.M."/>
            <person name="Fiore M.F."/>
        </authorList>
    </citation>
    <scope>NUCLEOTIDE SEQUENCE [LARGE SCALE GENOMIC DNA]</scope>
    <source>
        <strain evidence="2 3">CENA369</strain>
    </source>
</reference>
<feature type="transmembrane region" description="Helical" evidence="1">
    <location>
        <begin position="150"/>
        <end position="176"/>
    </location>
</feature>
<accession>A0A8J7HZP4</accession>
<evidence type="ECO:0000256" key="1">
    <source>
        <dbReference type="SAM" id="Phobius"/>
    </source>
</evidence>
<sequence>MTSENLRETRTNLGWPIVLGILMVLLGIAAIAEPFIATIAITIVFSWTLIIAGIVRVIHALQSWRKRGFWVTLLVGILYLITGILLISNIFGAALSLTLAFGIVIFVEGILEVIAAFQIRRDPNWGWVLFSGFMAIILGILILYQWPVSAVWVLGVFTGINFLLTGIWMIALPLSIRRVSNPRVRV</sequence>
<feature type="transmembrane region" description="Helical" evidence="1">
    <location>
        <begin position="38"/>
        <end position="58"/>
    </location>
</feature>
<dbReference type="RefSeq" id="WP_214432043.1">
    <property type="nucleotide sequence ID" value="NZ_CAWPUQ010000129.1"/>
</dbReference>
<organism evidence="2 3">
    <name type="scientific">Dendronalium phyllosphericum CENA369</name>
    <dbReference type="NCBI Taxonomy" id="1725256"/>
    <lineage>
        <taxon>Bacteria</taxon>
        <taxon>Bacillati</taxon>
        <taxon>Cyanobacteriota</taxon>
        <taxon>Cyanophyceae</taxon>
        <taxon>Nostocales</taxon>
        <taxon>Nostocaceae</taxon>
        <taxon>Dendronalium</taxon>
        <taxon>Dendronalium phyllosphericum</taxon>
    </lineage>
</organism>
<keyword evidence="1" id="KW-1133">Transmembrane helix</keyword>
<protein>
    <submittedName>
        <fullName evidence="2">HdeD family acid-resistance protein</fullName>
    </submittedName>
</protein>
<proteinExistence type="predicted"/>
<feature type="transmembrane region" description="Helical" evidence="1">
    <location>
        <begin position="124"/>
        <end position="144"/>
    </location>
</feature>
<dbReference type="PANTHER" id="PTHR34989">
    <property type="entry name" value="PROTEIN HDED"/>
    <property type="match status" value="1"/>
</dbReference>
<name>A0A8J7HZP4_9NOST</name>
<dbReference type="Proteomes" id="UP000662314">
    <property type="component" value="Unassembled WGS sequence"/>
</dbReference>
<dbReference type="EMBL" id="JAECZA010000027">
    <property type="protein sequence ID" value="MBH8573226.1"/>
    <property type="molecule type" value="Genomic_DNA"/>
</dbReference>
<comment type="caution">
    <text evidence="2">The sequence shown here is derived from an EMBL/GenBank/DDBJ whole genome shotgun (WGS) entry which is preliminary data.</text>
</comment>
<keyword evidence="1" id="KW-0472">Membrane</keyword>
<gene>
    <name evidence="2" type="ORF">I8752_09385</name>
</gene>
<dbReference type="GO" id="GO:0005886">
    <property type="term" value="C:plasma membrane"/>
    <property type="evidence" value="ECO:0007669"/>
    <property type="project" value="TreeGrafter"/>
</dbReference>
<keyword evidence="1" id="KW-0812">Transmembrane</keyword>
<dbReference type="InterPro" id="IPR052712">
    <property type="entry name" value="Acid_resist_chaperone_HdeD"/>
</dbReference>
<feature type="transmembrane region" description="Helical" evidence="1">
    <location>
        <begin position="12"/>
        <end position="32"/>
    </location>
</feature>
<dbReference type="AlphaFoldDB" id="A0A8J7HZP4"/>
<feature type="transmembrane region" description="Helical" evidence="1">
    <location>
        <begin position="70"/>
        <end position="91"/>
    </location>
</feature>
<dbReference type="PANTHER" id="PTHR34989:SF1">
    <property type="entry name" value="PROTEIN HDED"/>
    <property type="match status" value="1"/>
</dbReference>
<dbReference type="InterPro" id="IPR005325">
    <property type="entry name" value="DUF308_memb"/>
</dbReference>
<dbReference type="Pfam" id="PF03729">
    <property type="entry name" value="DUF308"/>
    <property type="match status" value="1"/>
</dbReference>
<evidence type="ECO:0000313" key="2">
    <source>
        <dbReference type="EMBL" id="MBH8573226.1"/>
    </source>
</evidence>
<evidence type="ECO:0000313" key="3">
    <source>
        <dbReference type="Proteomes" id="UP000662314"/>
    </source>
</evidence>
<keyword evidence="3" id="KW-1185">Reference proteome</keyword>